<evidence type="ECO:0000256" key="1">
    <source>
        <dbReference type="SAM" id="SignalP"/>
    </source>
</evidence>
<evidence type="ECO:0000313" key="3">
    <source>
        <dbReference type="Proteomes" id="UP001212326"/>
    </source>
</evidence>
<gene>
    <name evidence="2" type="ORF">O1G22_16275</name>
</gene>
<proteinExistence type="predicted"/>
<keyword evidence="1" id="KW-0732">Signal</keyword>
<evidence type="ECO:0000313" key="2">
    <source>
        <dbReference type="EMBL" id="WBO64276.1"/>
    </source>
</evidence>
<name>A0ABY7P193_9ACTN</name>
<keyword evidence="3" id="KW-1185">Reference proteome</keyword>
<sequence length="228" mass="23833">MAGRRAWWGRRAAVWLACLVPVLGAAGAGSVSAAPGQGGDEPDLALVVTGDAGRTRALRSGEPDFTRLRELLRPDLTGTERVPQAWSDGRYPAVQVTVLWGLTGVGGWPQTHRAPGGDVAVERQDQLFVAADGTAWVRSDPSPEVVDDDIRWHQVPAAVFREAERTGLLGSAVASGPGAPDRVPDGVWWAVAGLVAGAGGGLLVGRGVARRGAGPPHGDEPRQELIDR</sequence>
<dbReference type="EMBL" id="CP115300">
    <property type="protein sequence ID" value="WBO64276.1"/>
    <property type="molecule type" value="Genomic_DNA"/>
</dbReference>
<accession>A0ABY7P193</accession>
<protein>
    <submittedName>
        <fullName evidence="2">Uncharacterized protein</fullName>
    </submittedName>
</protein>
<feature type="signal peptide" evidence="1">
    <location>
        <begin position="1"/>
        <end position="33"/>
    </location>
</feature>
<reference evidence="2 3" key="1">
    <citation type="submission" date="2022-12" db="EMBL/GenBank/DDBJ databases">
        <authorList>
            <person name="Mo P."/>
        </authorList>
    </citation>
    <scope>NUCLEOTIDE SEQUENCE [LARGE SCALE GENOMIC DNA]</scope>
    <source>
        <strain evidence="2 3">HUAS 2-6</strain>
    </source>
</reference>
<dbReference type="RefSeq" id="WP_270082025.1">
    <property type="nucleotide sequence ID" value="NZ_CP115300.1"/>
</dbReference>
<dbReference type="Proteomes" id="UP001212326">
    <property type="component" value="Chromosome"/>
</dbReference>
<organism evidence="2 3">
    <name type="scientific">Streptomyces camelliae</name>
    <dbReference type="NCBI Taxonomy" id="3004093"/>
    <lineage>
        <taxon>Bacteria</taxon>
        <taxon>Bacillati</taxon>
        <taxon>Actinomycetota</taxon>
        <taxon>Actinomycetes</taxon>
        <taxon>Kitasatosporales</taxon>
        <taxon>Streptomycetaceae</taxon>
        <taxon>Streptomyces</taxon>
    </lineage>
</organism>
<feature type="chain" id="PRO_5045268691" evidence="1">
    <location>
        <begin position="34"/>
        <end position="228"/>
    </location>
</feature>